<dbReference type="InterPro" id="IPR024529">
    <property type="entry name" value="ECF_trnsprt_substrate-spec"/>
</dbReference>
<evidence type="ECO:0000313" key="11">
    <source>
        <dbReference type="EMBL" id="RVU92740.1"/>
    </source>
</evidence>
<dbReference type="EMBL" id="RYZS01000002">
    <property type="protein sequence ID" value="RVU92740.1"/>
    <property type="molecule type" value="Genomic_DNA"/>
</dbReference>
<evidence type="ECO:0000256" key="5">
    <source>
        <dbReference type="ARBA" id="ARBA00022692"/>
    </source>
</evidence>
<comment type="subcellular location">
    <subcellularLocation>
        <location evidence="1">Cell membrane</location>
        <topology evidence="1">Multi-pass membrane protein</topology>
    </subcellularLocation>
</comment>
<dbReference type="PANTHER" id="PTHR38438:SF1">
    <property type="entry name" value="RIBOFLAVIN TRANSPORTER RIBU"/>
    <property type="match status" value="1"/>
</dbReference>
<keyword evidence="5 9" id="KW-0812">Transmembrane</keyword>
<dbReference type="PIRSF" id="PIRSF037778">
    <property type="entry name" value="UCP037778_transp_RibU"/>
    <property type="match status" value="1"/>
</dbReference>
<dbReference type="PANTHER" id="PTHR38438">
    <property type="entry name" value="RIBOFLAVIN TRANSPORTER RIBU"/>
    <property type="match status" value="1"/>
</dbReference>
<dbReference type="Pfam" id="PF12822">
    <property type="entry name" value="ECF_trnsprt"/>
    <property type="match status" value="1"/>
</dbReference>
<keyword evidence="3 8" id="KW-0813">Transport</keyword>
<dbReference type="GO" id="GO:0005886">
    <property type="term" value="C:plasma membrane"/>
    <property type="evidence" value="ECO:0007669"/>
    <property type="project" value="UniProtKB-SubCell"/>
</dbReference>
<organism evidence="11 12">
    <name type="scientific">Enterococcus avium</name>
    <name type="common">Streptococcus avium</name>
    <dbReference type="NCBI Taxonomy" id="33945"/>
    <lineage>
        <taxon>Bacteria</taxon>
        <taxon>Bacillati</taxon>
        <taxon>Bacillota</taxon>
        <taxon>Bacilli</taxon>
        <taxon>Lactobacillales</taxon>
        <taxon>Enterococcaceae</taxon>
        <taxon>Enterococcus</taxon>
    </lineage>
</organism>
<gene>
    <name evidence="11" type="ORF">EK398_19840</name>
    <name evidence="10" type="ORF">P7D43_07115</name>
</gene>
<sequence>MKFTARKLVMIAIFGALSYVLMLFKFPLPFMPPFMDFDLAGIPELLGAFLLGPVSGIFIVLIKLLIKLATVGTASMFTGEIQNFILSLSFILPASLFYQRSTNKGSALKGMLAGTALVTFVACLSNVYFIIPFYTKLYGMSMEAIIAMTQAVNPMVDSVWKLVVIGIIPFNLIKYGVTTAIVYFSLDRLRAIFLRREYL</sequence>
<dbReference type="InterPro" id="IPR025720">
    <property type="entry name" value="RibU"/>
</dbReference>
<dbReference type="Proteomes" id="UP001260773">
    <property type="component" value="Unassembled WGS sequence"/>
</dbReference>
<evidence type="ECO:0000256" key="1">
    <source>
        <dbReference type="ARBA" id="ARBA00004651"/>
    </source>
</evidence>
<keyword evidence="7 8" id="KW-0472">Membrane</keyword>
<feature type="transmembrane region" description="Helical" evidence="9">
    <location>
        <begin position="6"/>
        <end position="24"/>
    </location>
</feature>
<evidence type="ECO:0000256" key="7">
    <source>
        <dbReference type="ARBA" id="ARBA00023136"/>
    </source>
</evidence>
<dbReference type="EMBL" id="JARPWH010000017">
    <property type="protein sequence ID" value="MDT2402135.1"/>
    <property type="molecule type" value="Genomic_DNA"/>
</dbReference>
<comment type="similarity">
    <text evidence="2 8">Belongs to the prokaryotic riboflavin transporter (P-RFT) (TC 2.A.87) family.</text>
</comment>
<evidence type="ECO:0000256" key="6">
    <source>
        <dbReference type="ARBA" id="ARBA00022989"/>
    </source>
</evidence>
<evidence type="ECO:0000256" key="2">
    <source>
        <dbReference type="ARBA" id="ARBA00005540"/>
    </source>
</evidence>
<proteinExistence type="inferred from homology"/>
<keyword evidence="4 8" id="KW-1003">Cell membrane</keyword>
<evidence type="ECO:0000256" key="8">
    <source>
        <dbReference type="PIRNR" id="PIRNR037778"/>
    </source>
</evidence>
<dbReference type="Proteomes" id="UP000288388">
    <property type="component" value="Unassembled WGS sequence"/>
</dbReference>
<evidence type="ECO:0000313" key="12">
    <source>
        <dbReference type="Proteomes" id="UP000288388"/>
    </source>
</evidence>
<reference evidence="10" key="2">
    <citation type="submission" date="2023-03" db="EMBL/GenBank/DDBJ databases">
        <authorList>
            <person name="Shen W."/>
            <person name="Cai J."/>
        </authorList>
    </citation>
    <scope>NUCLEOTIDE SEQUENCE</scope>
    <source>
        <strain evidence="10">P33-2</strain>
    </source>
</reference>
<feature type="transmembrane region" description="Helical" evidence="9">
    <location>
        <begin position="162"/>
        <end position="186"/>
    </location>
</feature>
<feature type="transmembrane region" description="Helical" evidence="9">
    <location>
        <begin position="110"/>
        <end position="131"/>
    </location>
</feature>
<dbReference type="GO" id="GO:0032217">
    <property type="term" value="F:riboflavin transmembrane transporter activity"/>
    <property type="evidence" value="ECO:0007669"/>
    <property type="project" value="UniProtKB-UniRule"/>
</dbReference>
<feature type="transmembrane region" description="Helical" evidence="9">
    <location>
        <begin position="45"/>
        <end position="66"/>
    </location>
</feature>
<dbReference type="Gene3D" id="1.10.1760.20">
    <property type="match status" value="1"/>
</dbReference>
<dbReference type="AlphaFoldDB" id="A0A2N8PUF0"/>
<name>A0A2N8PUF0_ENTAV</name>
<comment type="caution">
    <text evidence="11">The sequence shown here is derived from an EMBL/GenBank/DDBJ whole genome shotgun (WGS) entry which is preliminary data.</text>
</comment>
<evidence type="ECO:0000256" key="9">
    <source>
        <dbReference type="SAM" id="Phobius"/>
    </source>
</evidence>
<protein>
    <recommendedName>
        <fullName evidence="8">Riboflavin transporter</fullName>
    </recommendedName>
</protein>
<evidence type="ECO:0000256" key="3">
    <source>
        <dbReference type="ARBA" id="ARBA00022448"/>
    </source>
</evidence>
<evidence type="ECO:0000313" key="10">
    <source>
        <dbReference type="EMBL" id="MDT2402135.1"/>
    </source>
</evidence>
<accession>A0A2N8PUF0</accession>
<reference evidence="11 12" key="1">
    <citation type="submission" date="2018-12" db="EMBL/GenBank/DDBJ databases">
        <title>A novel vanA-carrying plasmid in a clinical isolate of Enterococcus avium.</title>
        <authorList>
            <person name="Bernasconi O.J."/>
            <person name="Luzzaro F."/>
            <person name="Endimiani A."/>
        </authorList>
    </citation>
    <scope>NUCLEOTIDE SEQUENCE [LARGE SCALE GENOMIC DNA]</scope>
    <source>
        <strain evidence="11 12">LC0559/18</strain>
    </source>
</reference>
<evidence type="ECO:0000256" key="4">
    <source>
        <dbReference type="ARBA" id="ARBA00022475"/>
    </source>
</evidence>
<keyword evidence="6 9" id="KW-1133">Transmembrane helix</keyword>
<dbReference type="RefSeq" id="WP_048720215.1">
    <property type="nucleotide sequence ID" value="NZ_CAKOCJ010000001.1"/>
</dbReference>
<comment type="function">
    <text evidence="8">Probably a riboflavin-binding protein that interacts with the energy-coupling factor (ECF) ABC-transporter complex.</text>
</comment>